<name>A0A1M5IMZ8_9FLAO</name>
<evidence type="ECO:0000256" key="1">
    <source>
        <dbReference type="SAM" id="SignalP"/>
    </source>
</evidence>
<accession>A0A1M5IMZ8</accession>
<gene>
    <name evidence="2" type="ORF">SAMN02787073_3918</name>
</gene>
<dbReference type="EMBL" id="FQVE01000005">
    <property type="protein sequence ID" value="SHG29330.1"/>
    <property type="molecule type" value="Genomic_DNA"/>
</dbReference>
<organism evidence="2 3">
    <name type="scientific">Chryseobacterium vrystaatense</name>
    <dbReference type="NCBI Taxonomy" id="307480"/>
    <lineage>
        <taxon>Bacteria</taxon>
        <taxon>Pseudomonadati</taxon>
        <taxon>Bacteroidota</taxon>
        <taxon>Flavobacteriia</taxon>
        <taxon>Flavobacteriales</taxon>
        <taxon>Weeksellaceae</taxon>
        <taxon>Chryseobacterium group</taxon>
        <taxon>Chryseobacterium</taxon>
    </lineage>
</organism>
<sequence length="308" mass="33544">MRKRLLMMNILFAAVPLWAQVGIQTSNPDATLDIRYDSTKNGAQGILIPRMTGDQIQGMSMTPNQDGLQVFATTVPTSSNDLTSLITKSGLYYYLASENRWYNVNAYDNSVFSTSYSSSAIAINRYSGGSGATDYNNQSQASFTRFATVPATVETLFSASPFVQQRTTDAIQGIKFLKRGIYSVTVQFTYVINRDVAGANPINAALPDRPGSQITYQLIPNFLASPSASYISNIKHNSFVTPTKDGTGFNRLSGIAIGNIKVLQDNTVEFIPEIRTSGYYVSAEEIGNSTNAGVNGEMSIHVLRISDL</sequence>
<proteinExistence type="predicted"/>
<reference evidence="3" key="1">
    <citation type="submission" date="2016-11" db="EMBL/GenBank/DDBJ databases">
        <authorList>
            <person name="Varghese N."/>
            <person name="Submissions S."/>
        </authorList>
    </citation>
    <scope>NUCLEOTIDE SEQUENCE [LARGE SCALE GENOMIC DNA]</scope>
    <source>
        <strain evidence="3">YR203</strain>
    </source>
</reference>
<evidence type="ECO:0000313" key="3">
    <source>
        <dbReference type="Proteomes" id="UP000184108"/>
    </source>
</evidence>
<feature type="signal peptide" evidence="1">
    <location>
        <begin position="1"/>
        <end position="19"/>
    </location>
</feature>
<keyword evidence="1" id="KW-0732">Signal</keyword>
<feature type="chain" id="PRO_5012115622" evidence="1">
    <location>
        <begin position="20"/>
        <end position="308"/>
    </location>
</feature>
<evidence type="ECO:0000313" key="2">
    <source>
        <dbReference type="EMBL" id="SHG29330.1"/>
    </source>
</evidence>
<dbReference type="AlphaFoldDB" id="A0A1M5IMZ8"/>
<protein>
    <submittedName>
        <fullName evidence="2">Uncharacterized protein</fullName>
    </submittedName>
</protein>
<dbReference type="Proteomes" id="UP000184108">
    <property type="component" value="Unassembled WGS sequence"/>
</dbReference>